<dbReference type="InterPro" id="IPR035979">
    <property type="entry name" value="RBD_domain_sf"/>
</dbReference>
<evidence type="ECO:0000256" key="4">
    <source>
        <dbReference type="SAM" id="MobiDB-lite"/>
    </source>
</evidence>
<feature type="region of interest" description="Disordered" evidence="4">
    <location>
        <begin position="1"/>
        <end position="20"/>
    </location>
</feature>
<evidence type="ECO:0000259" key="5">
    <source>
        <dbReference type="PROSITE" id="PS50102"/>
    </source>
</evidence>
<protein>
    <submittedName>
        <fullName evidence="6">Heterogeneous nuclear ribonucleoprotein 1</fullName>
    </submittedName>
</protein>
<evidence type="ECO:0000256" key="1">
    <source>
        <dbReference type="ARBA" id="ARBA00022737"/>
    </source>
</evidence>
<feature type="domain" description="RRM" evidence="5">
    <location>
        <begin position="39"/>
        <end position="116"/>
    </location>
</feature>
<dbReference type="Gene3D" id="3.30.70.330">
    <property type="match status" value="1"/>
</dbReference>
<proteinExistence type="predicted"/>
<dbReference type="EMBL" id="BKCJ010005551">
    <property type="protein sequence ID" value="GEU67366.1"/>
    <property type="molecule type" value="Genomic_DNA"/>
</dbReference>
<dbReference type="InterPro" id="IPR000504">
    <property type="entry name" value="RRM_dom"/>
</dbReference>
<evidence type="ECO:0000256" key="3">
    <source>
        <dbReference type="PROSITE-ProRule" id="PRU00176"/>
    </source>
</evidence>
<dbReference type="PROSITE" id="PS50102">
    <property type="entry name" value="RRM"/>
    <property type="match status" value="1"/>
</dbReference>
<gene>
    <name evidence="6" type="ORF">Tci_039344</name>
</gene>
<dbReference type="GO" id="GO:0006417">
    <property type="term" value="P:regulation of translation"/>
    <property type="evidence" value="ECO:0007669"/>
    <property type="project" value="TreeGrafter"/>
</dbReference>
<name>A0A6L2LZY9_TANCI</name>
<dbReference type="PANTHER" id="PTHR48032:SF12">
    <property type="entry name" value="RRM DOMAIN-CONTAINING PROTEIN"/>
    <property type="match status" value="1"/>
</dbReference>
<keyword evidence="2 3" id="KW-0694">RNA-binding</keyword>
<comment type="caution">
    <text evidence="6">The sequence shown here is derived from an EMBL/GenBank/DDBJ whole genome shotgun (WGS) entry which is preliminary data.</text>
</comment>
<evidence type="ECO:0000313" key="6">
    <source>
        <dbReference type="EMBL" id="GEU67366.1"/>
    </source>
</evidence>
<dbReference type="AlphaFoldDB" id="A0A6L2LZY9"/>
<sequence>MDSIKGFSQEISEKEDANTKTQCNLDQINRQNNKYSNVTKIFVGGLPADLTLEEFKAFFEKFGPIKDVVVMVDKETSRPRGFGFVTFNSQDAVDNVLKNRFYEIKNKRVEVKKAVSKEQMSGKIGDYYNTYNAMYNGSYGAYYYVMYGYGYEYGAYNSFGGLGYEGLSYYFYPYQSPDSSPSSYDYTYTYSYQSPYYYGNSPYYKNRTKIVIRDPNDSNGEECAVMDVSEVAEGDGDTGEIGEGISLCSNGEDVDGCIEEIQALSLYSNGSSKRQSSSCTI</sequence>
<reference evidence="6" key="1">
    <citation type="journal article" date="2019" name="Sci. Rep.">
        <title>Draft genome of Tanacetum cinerariifolium, the natural source of mosquito coil.</title>
        <authorList>
            <person name="Yamashiro T."/>
            <person name="Shiraishi A."/>
            <person name="Satake H."/>
            <person name="Nakayama K."/>
        </authorList>
    </citation>
    <scope>NUCLEOTIDE SEQUENCE</scope>
</reference>
<keyword evidence="6" id="KW-0687">Ribonucleoprotein</keyword>
<organism evidence="6">
    <name type="scientific">Tanacetum cinerariifolium</name>
    <name type="common">Dalmatian daisy</name>
    <name type="synonym">Chrysanthemum cinerariifolium</name>
    <dbReference type="NCBI Taxonomy" id="118510"/>
    <lineage>
        <taxon>Eukaryota</taxon>
        <taxon>Viridiplantae</taxon>
        <taxon>Streptophyta</taxon>
        <taxon>Embryophyta</taxon>
        <taxon>Tracheophyta</taxon>
        <taxon>Spermatophyta</taxon>
        <taxon>Magnoliopsida</taxon>
        <taxon>eudicotyledons</taxon>
        <taxon>Gunneridae</taxon>
        <taxon>Pentapetalae</taxon>
        <taxon>asterids</taxon>
        <taxon>campanulids</taxon>
        <taxon>Asterales</taxon>
        <taxon>Asteraceae</taxon>
        <taxon>Asteroideae</taxon>
        <taxon>Anthemideae</taxon>
        <taxon>Anthemidinae</taxon>
        <taxon>Tanacetum</taxon>
    </lineage>
</organism>
<dbReference type="SUPFAM" id="SSF54928">
    <property type="entry name" value="RNA-binding domain, RBD"/>
    <property type="match status" value="1"/>
</dbReference>
<accession>A0A6L2LZY9</accession>
<keyword evidence="1" id="KW-0677">Repeat</keyword>
<dbReference type="SMART" id="SM00360">
    <property type="entry name" value="RRM"/>
    <property type="match status" value="1"/>
</dbReference>
<dbReference type="GO" id="GO:1990904">
    <property type="term" value="C:ribonucleoprotein complex"/>
    <property type="evidence" value="ECO:0007669"/>
    <property type="project" value="UniProtKB-KW"/>
</dbReference>
<dbReference type="GO" id="GO:0003729">
    <property type="term" value="F:mRNA binding"/>
    <property type="evidence" value="ECO:0007669"/>
    <property type="project" value="TreeGrafter"/>
</dbReference>
<evidence type="ECO:0000256" key="2">
    <source>
        <dbReference type="ARBA" id="ARBA00022884"/>
    </source>
</evidence>
<dbReference type="Pfam" id="PF00076">
    <property type="entry name" value="RRM_1"/>
    <property type="match status" value="1"/>
</dbReference>
<dbReference type="PANTHER" id="PTHR48032">
    <property type="entry name" value="RNA-BINDING PROTEIN MUSASHI HOMOLOG RBP6"/>
    <property type="match status" value="1"/>
</dbReference>
<dbReference type="InterPro" id="IPR012677">
    <property type="entry name" value="Nucleotide-bd_a/b_plait_sf"/>
</dbReference>